<dbReference type="GO" id="GO:0016020">
    <property type="term" value="C:membrane"/>
    <property type="evidence" value="ECO:0007669"/>
    <property type="project" value="UniProtKB-SubCell"/>
</dbReference>
<dbReference type="PANTHER" id="PTHR34104">
    <property type="entry name" value="TRANSMEMBRANE PROTEIN 254"/>
    <property type="match status" value="1"/>
</dbReference>
<name>A0A5E4CU00_MARMO</name>
<dbReference type="Proteomes" id="UP000335636">
    <property type="component" value="Unassembled WGS sequence"/>
</dbReference>
<feature type="non-terminal residue" evidence="6">
    <location>
        <position position="78"/>
    </location>
</feature>
<evidence type="ECO:0000256" key="4">
    <source>
        <dbReference type="ARBA" id="ARBA00023136"/>
    </source>
</evidence>
<evidence type="ECO:0000256" key="3">
    <source>
        <dbReference type="ARBA" id="ARBA00022989"/>
    </source>
</evidence>
<evidence type="ECO:0000256" key="5">
    <source>
        <dbReference type="ARBA" id="ARBA00034834"/>
    </source>
</evidence>
<evidence type="ECO:0000256" key="1">
    <source>
        <dbReference type="ARBA" id="ARBA00004141"/>
    </source>
</evidence>
<dbReference type="AlphaFoldDB" id="A0A5E4CU00"/>
<keyword evidence="2" id="KW-0812">Transmembrane</keyword>
<dbReference type="PANTHER" id="PTHR34104:SF3">
    <property type="entry name" value="TRANSMEMBRANE PROTEIN 254"/>
    <property type="match status" value="1"/>
</dbReference>
<sequence>PRSDPAPTPVRNCEAAHSPGDAAMMATIAGDAAYFQRGSLLWFTVITLSFGYNSCDVLWSPSVPYQRLGPLGYFTQCL</sequence>
<comment type="subcellular location">
    <subcellularLocation>
        <location evidence="1">Membrane</location>
        <topology evidence="1">Multi-pass membrane protein</topology>
    </subcellularLocation>
</comment>
<protein>
    <recommendedName>
        <fullName evidence="5">Transmembrane protein 254</fullName>
    </recommendedName>
</protein>
<comment type="caution">
    <text evidence="6">The sequence shown here is derived from an EMBL/GenBank/DDBJ whole genome shotgun (WGS) entry which is preliminary data.</text>
</comment>
<evidence type="ECO:0000313" key="7">
    <source>
        <dbReference type="Proteomes" id="UP000335636"/>
    </source>
</evidence>
<accession>A0A5E4CU00</accession>
<proteinExistence type="predicted"/>
<organism evidence="6 7">
    <name type="scientific">Marmota monax</name>
    <name type="common">Woodchuck</name>
    <dbReference type="NCBI Taxonomy" id="9995"/>
    <lineage>
        <taxon>Eukaryota</taxon>
        <taxon>Metazoa</taxon>
        <taxon>Chordata</taxon>
        <taxon>Craniata</taxon>
        <taxon>Vertebrata</taxon>
        <taxon>Euteleostomi</taxon>
        <taxon>Mammalia</taxon>
        <taxon>Eutheria</taxon>
        <taxon>Euarchontoglires</taxon>
        <taxon>Glires</taxon>
        <taxon>Rodentia</taxon>
        <taxon>Sciuromorpha</taxon>
        <taxon>Sciuridae</taxon>
        <taxon>Xerinae</taxon>
        <taxon>Marmotini</taxon>
        <taxon>Marmota</taxon>
    </lineage>
</organism>
<keyword evidence="7" id="KW-1185">Reference proteome</keyword>
<gene>
    <name evidence="6" type="ORF">MONAX_5E045987</name>
</gene>
<feature type="non-terminal residue" evidence="6">
    <location>
        <position position="1"/>
    </location>
</feature>
<evidence type="ECO:0000256" key="2">
    <source>
        <dbReference type="ARBA" id="ARBA00022692"/>
    </source>
</evidence>
<keyword evidence="4" id="KW-0472">Membrane</keyword>
<reference evidence="6" key="1">
    <citation type="submission" date="2019-04" db="EMBL/GenBank/DDBJ databases">
        <authorList>
            <person name="Alioto T."/>
            <person name="Alioto T."/>
        </authorList>
    </citation>
    <scope>NUCLEOTIDE SEQUENCE [LARGE SCALE GENOMIC DNA]</scope>
</reference>
<dbReference type="EMBL" id="CABDUW010001936">
    <property type="protein sequence ID" value="VTJ84730.1"/>
    <property type="molecule type" value="Genomic_DNA"/>
</dbReference>
<evidence type="ECO:0000313" key="6">
    <source>
        <dbReference type="EMBL" id="VTJ84730.1"/>
    </source>
</evidence>
<keyword evidence="3" id="KW-1133">Transmembrane helix</keyword>
<dbReference type="InterPro" id="IPR028110">
    <property type="entry name" value="TMEM254"/>
</dbReference>